<accession>A0A183E567</accession>
<evidence type="ECO:0000313" key="4">
    <source>
        <dbReference type="WBParaSite" id="GPUH_0001613001-mRNA-1"/>
    </source>
</evidence>
<dbReference type="WBParaSite" id="GPUH_0001613001-mRNA-1">
    <property type="protein sequence ID" value="GPUH_0001613001-mRNA-1"/>
    <property type="gene ID" value="GPUH_0001613001"/>
</dbReference>
<feature type="compositionally biased region" description="Polar residues" evidence="1">
    <location>
        <begin position="217"/>
        <end position="243"/>
    </location>
</feature>
<dbReference type="AlphaFoldDB" id="A0A183E567"/>
<reference evidence="2 3" key="2">
    <citation type="submission" date="2018-11" db="EMBL/GenBank/DDBJ databases">
        <authorList>
            <consortium name="Pathogen Informatics"/>
        </authorList>
    </citation>
    <scope>NUCLEOTIDE SEQUENCE [LARGE SCALE GENOMIC DNA]</scope>
</reference>
<dbReference type="OrthoDB" id="10658099at2759"/>
<gene>
    <name evidence="2" type="ORF">GPUH_LOCUS16108</name>
</gene>
<evidence type="ECO:0000256" key="1">
    <source>
        <dbReference type="SAM" id="MobiDB-lite"/>
    </source>
</evidence>
<protein>
    <submittedName>
        <fullName evidence="4">Glutamic acid-rich protein</fullName>
    </submittedName>
</protein>
<dbReference type="EMBL" id="UYRT01083307">
    <property type="protein sequence ID" value="VDN27259.1"/>
    <property type="molecule type" value="Genomic_DNA"/>
</dbReference>
<evidence type="ECO:0000313" key="2">
    <source>
        <dbReference type="EMBL" id="VDN27259.1"/>
    </source>
</evidence>
<sequence length="365" mass="41317">MFDIFAGRLRAIRAEMMAPEGLVNAHEYPSWEVMKKIVAKLARQDKQSQYQPCAGVWDDQFDMMPWDDNSPTLAFRRNLQRQNIRAIDCGLRPTATSRECEEMEEYEEADTHSCEEMEEYEEADTHSCISMASNSGGEFVEVLDVVSESEMYGNEAAASASARRRRKMEPEAPGLISLFVDDRQTADSTAANQDEAAAAAAAATSHDTDDIDASTAQDEASSDVQYSVSDPSTTVQDEANSGVQYYLVPDDDDDDDEEEEEEDEDEDEDEDDEFEDENDVDVDIDEANNLPIADEDDEVMREYRNIVSEVEQLERGLQLEICLLLNPLFTGKTLSHKRFRIIIFCKERNSKEILLLWGLFISKNL</sequence>
<dbReference type="Proteomes" id="UP000271098">
    <property type="component" value="Unassembled WGS sequence"/>
</dbReference>
<keyword evidence="3" id="KW-1185">Reference proteome</keyword>
<organism evidence="4">
    <name type="scientific">Gongylonema pulchrum</name>
    <dbReference type="NCBI Taxonomy" id="637853"/>
    <lineage>
        <taxon>Eukaryota</taxon>
        <taxon>Metazoa</taxon>
        <taxon>Ecdysozoa</taxon>
        <taxon>Nematoda</taxon>
        <taxon>Chromadorea</taxon>
        <taxon>Rhabditida</taxon>
        <taxon>Spirurina</taxon>
        <taxon>Spiruromorpha</taxon>
        <taxon>Spiruroidea</taxon>
        <taxon>Gongylonematidae</taxon>
        <taxon>Gongylonema</taxon>
    </lineage>
</organism>
<feature type="compositionally biased region" description="Acidic residues" evidence="1">
    <location>
        <begin position="249"/>
        <end position="281"/>
    </location>
</feature>
<evidence type="ECO:0000313" key="3">
    <source>
        <dbReference type="Proteomes" id="UP000271098"/>
    </source>
</evidence>
<feature type="region of interest" description="Disordered" evidence="1">
    <location>
        <begin position="199"/>
        <end position="281"/>
    </location>
</feature>
<proteinExistence type="predicted"/>
<name>A0A183E567_9BILA</name>
<reference evidence="4" key="1">
    <citation type="submission" date="2016-06" db="UniProtKB">
        <authorList>
            <consortium name="WormBaseParasite"/>
        </authorList>
    </citation>
    <scope>IDENTIFICATION</scope>
</reference>